<accession>A0A6A4NAT5</accession>
<reference evidence="2" key="1">
    <citation type="journal article" date="2020" name="Nat. Commun.">
        <title>Genome sequence of the cluster root forming white lupin.</title>
        <authorList>
            <person name="Hufnagel B."/>
            <person name="Marques A."/>
            <person name="Soriano A."/>
            <person name="Marques L."/>
            <person name="Divol F."/>
            <person name="Doumas P."/>
            <person name="Sallet E."/>
            <person name="Mancinotti D."/>
            <person name="Carrere S."/>
            <person name="Marande W."/>
            <person name="Arribat S."/>
            <person name="Keller J."/>
            <person name="Huneau C."/>
            <person name="Blein T."/>
            <person name="Aime D."/>
            <person name="Laguerre M."/>
            <person name="Taylor J."/>
            <person name="Schubert V."/>
            <person name="Nelson M."/>
            <person name="Geu-Flores F."/>
            <person name="Crespi M."/>
            <person name="Gallardo-Guerrero K."/>
            <person name="Delaux P.-M."/>
            <person name="Salse J."/>
            <person name="Berges H."/>
            <person name="Guyot R."/>
            <person name="Gouzy J."/>
            <person name="Peret B."/>
        </authorList>
    </citation>
    <scope>NUCLEOTIDE SEQUENCE [LARGE SCALE GENOMIC DNA]</scope>
    <source>
        <strain evidence="2">cv. Amiga</strain>
    </source>
</reference>
<organism evidence="1 2">
    <name type="scientific">Lupinus albus</name>
    <name type="common">White lupine</name>
    <name type="synonym">Lupinus termis</name>
    <dbReference type="NCBI Taxonomy" id="3870"/>
    <lineage>
        <taxon>Eukaryota</taxon>
        <taxon>Viridiplantae</taxon>
        <taxon>Streptophyta</taxon>
        <taxon>Embryophyta</taxon>
        <taxon>Tracheophyta</taxon>
        <taxon>Spermatophyta</taxon>
        <taxon>Magnoliopsida</taxon>
        <taxon>eudicotyledons</taxon>
        <taxon>Gunneridae</taxon>
        <taxon>Pentapetalae</taxon>
        <taxon>rosids</taxon>
        <taxon>fabids</taxon>
        <taxon>Fabales</taxon>
        <taxon>Fabaceae</taxon>
        <taxon>Papilionoideae</taxon>
        <taxon>50 kb inversion clade</taxon>
        <taxon>genistoids sensu lato</taxon>
        <taxon>core genistoids</taxon>
        <taxon>Genisteae</taxon>
        <taxon>Lupinus</taxon>
    </lineage>
</organism>
<dbReference type="Proteomes" id="UP000447434">
    <property type="component" value="Unassembled WGS sequence"/>
</dbReference>
<keyword evidence="2" id="KW-1185">Reference proteome</keyword>
<evidence type="ECO:0000313" key="1">
    <source>
        <dbReference type="EMBL" id="KAE9584429.1"/>
    </source>
</evidence>
<proteinExistence type="predicted"/>
<gene>
    <name evidence="1" type="ORF">Lalb_Chr00c02g0404031</name>
</gene>
<protein>
    <submittedName>
        <fullName evidence="1">Uncharacterized protein</fullName>
    </submittedName>
</protein>
<dbReference type="EMBL" id="WOCE01000027">
    <property type="protein sequence ID" value="KAE9584429.1"/>
    <property type="molecule type" value="Genomic_DNA"/>
</dbReference>
<sequence>MIVPGTALLYSILKGISLKLKRDILRGQIRKGLCQRIHPNKVFTMILSRMNESSTLVLPAILCSRTASWDSPFLRLLKGINVGYCRVPVGD</sequence>
<name>A0A6A4NAT5_LUPAL</name>
<comment type="caution">
    <text evidence="1">The sequence shown here is derived from an EMBL/GenBank/DDBJ whole genome shotgun (WGS) entry which is preliminary data.</text>
</comment>
<evidence type="ECO:0000313" key="2">
    <source>
        <dbReference type="Proteomes" id="UP000447434"/>
    </source>
</evidence>
<dbReference type="AlphaFoldDB" id="A0A6A4NAT5"/>